<dbReference type="InterPro" id="IPR005331">
    <property type="entry name" value="Sulfotransferase"/>
</dbReference>
<name>A0ABN2IR65_9MICO</name>
<dbReference type="RefSeq" id="WP_344244944.1">
    <property type="nucleotide sequence ID" value="NZ_BAAAPM010000002.1"/>
</dbReference>
<comment type="caution">
    <text evidence="2">The sequence shown here is derived from an EMBL/GenBank/DDBJ whole genome shotgun (WGS) entry which is preliminary data.</text>
</comment>
<dbReference type="Proteomes" id="UP001501138">
    <property type="component" value="Unassembled WGS sequence"/>
</dbReference>
<reference evidence="2 3" key="1">
    <citation type="journal article" date="2019" name="Int. J. Syst. Evol. Microbiol.">
        <title>The Global Catalogue of Microorganisms (GCM) 10K type strain sequencing project: providing services to taxonomists for standard genome sequencing and annotation.</title>
        <authorList>
            <consortium name="The Broad Institute Genomics Platform"/>
            <consortium name="The Broad Institute Genome Sequencing Center for Infectious Disease"/>
            <person name="Wu L."/>
            <person name="Ma J."/>
        </authorList>
    </citation>
    <scope>NUCLEOTIDE SEQUENCE [LARGE SCALE GENOMIC DNA]</scope>
    <source>
        <strain evidence="2 3">JCM 15589</strain>
    </source>
</reference>
<gene>
    <name evidence="2" type="ORF">GCM10009809_03040</name>
</gene>
<protein>
    <recommendedName>
        <fullName evidence="4">Sulfotransferase family protein</fullName>
    </recommendedName>
</protein>
<sequence>MKITPASPPDATRAGDVENSWILPEQKIMFVSIGKNACTSIKWLLAEISGQDVGRILSADSLQSTQRMLIHRRQSWRDTPKLTQVDDATRAAISPGNGWFVFAVVRDPRLRAFSAWQSKFLVGDPSYSGRKYVGRDWLPRTPETARDVLEDWEKFVGALERGRDRGGISTGDGHFAPHTARLSEAVVPYSRIYDMSEIGQLTGDLAAHLVATVGSSPELTLARENDTPLKAGREVFAGGLLERLETIYASDFERFGDLWAASSATTMERPVGWTPDALRDIAARRAINEHVAALDAKLTARGRRIKELNRRNAELQERLDALTQRPQPVPPRPEPAWYARAVRGGKRAARRAITR</sequence>
<dbReference type="EMBL" id="BAAAPM010000002">
    <property type="protein sequence ID" value="GAA1710090.1"/>
    <property type="molecule type" value="Genomic_DNA"/>
</dbReference>
<evidence type="ECO:0000313" key="3">
    <source>
        <dbReference type="Proteomes" id="UP001501138"/>
    </source>
</evidence>
<evidence type="ECO:0000313" key="2">
    <source>
        <dbReference type="EMBL" id="GAA1710090.1"/>
    </source>
</evidence>
<keyword evidence="3" id="KW-1185">Reference proteome</keyword>
<dbReference type="Pfam" id="PF03567">
    <property type="entry name" value="Sulfotransfer_2"/>
    <property type="match status" value="1"/>
</dbReference>
<feature type="coiled-coil region" evidence="1">
    <location>
        <begin position="298"/>
        <end position="325"/>
    </location>
</feature>
<evidence type="ECO:0000256" key="1">
    <source>
        <dbReference type="SAM" id="Coils"/>
    </source>
</evidence>
<proteinExistence type="predicted"/>
<organism evidence="2 3">
    <name type="scientific">Isoptericola hypogeus</name>
    <dbReference type="NCBI Taxonomy" id="300179"/>
    <lineage>
        <taxon>Bacteria</taxon>
        <taxon>Bacillati</taxon>
        <taxon>Actinomycetota</taxon>
        <taxon>Actinomycetes</taxon>
        <taxon>Micrococcales</taxon>
        <taxon>Promicromonosporaceae</taxon>
        <taxon>Isoptericola</taxon>
    </lineage>
</organism>
<evidence type="ECO:0008006" key="4">
    <source>
        <dbReference type="Google" id="ProtNLM"/>
    </source>
</evidence>
<accession>A0ABN2IR65</accession>
<keyword evidence="1" id="KW-0175">Coiled coil</keyword>